<comment type="function">
    <text evidence="2">Required for maturation of urease via the functional incorporation of the urease nickel metallocenter.</text>
</comment>
<keyword evidence="2" id="KW-0996">Nickel insertion</keyword>
<dbReference type="InterPro" id="IPR002669">
    <property type="entry name" value="UreD"/>
</dbReference>
<dbReference type="GO" id="GO:0005737">
    <property type="term" value="C:cytoplasm"/>
    <property type="evidence" value="ECO:0007669"/>
    <property type="project" value="UniProtKB-SubCell"/>
</dbReference>
<dbReference type="Pfam" id="PF01774">
    <property type="entry name" value="UreD"/>
    <property type="match status" value="1"/>
</dbReference>
<name>A0A4R7I1E9_9ACTN</name>
<evidence type="ECO:0000313" key="3">
    <source>
        <dbReference type="EMBL" id="TDT17387.1"/>
    </source>
</evidence>
<sequence length="245" mass="25315">MRAAARIRVERRHGRDEVVDRTAEPPFAVRRCGDRIMLAATAASPVGGDELELDVVIGSEATASIGSIGAMLVWPAPTPAVSSMTTTVAVGAGGRLVLAPEPTITVRGSNHRATTRVDLAEEATCELVEEYSLGRSGEAPGTIETSLRVERGGRALFHHDELLGALAEAGSTSVGVGTARHVTTALIVGEVAGDAATSVEAGGMAARLPVDDDAVVLLGVGIDRPTVRRLIDALRSTVAPPVRYG</sequence>
<proteinExistence type="inferred from homology"/>
<comment type="subcellular location">
    <subcellularLocation>
        <location evidence="2">Cytoplasm</location>
    </subcellularLocation>
</comment>
<reference evidence="3 4" key="1">
    <citation type="submission" date="2019-03" db="EMBL/GenBank/DDBJ databases">
        <title>Sequencing the genomes of 1000 actinobacteria strains.</title>
        <authorList>
            <person name="Klenk H.-P."/>
        </authorList>
    </citation>
    <scope>NUCLEOTIDE SEQUENCE [LARGE SCALE GENOMIC DNA]</scope>
    <source>
        <strain evidence="3 4">DSM 18936</strain>
    </source>
</reference>
<keyword evidence="1 2" id="KW-0143">Chaperone</keyword>
<dbReference type="HAMAP" id="MF_01384">
    <property type="entry name" value="UreD"/>
    <property type="match status" value="1"/>
</dbReference>
<organism evidence="3 4">
    <name type="scientific">Ilumatobacter fluminis</name>
    <dbReference type="NCBI Taxonomy" id="467091"/>
    <lineage>
        <taxon>Bacteria</taxon>
        <taxon>Bacillati</taxon>
        <taxon>Actinomycetota</taxon>
        <taxon>Acidimicrobiia</taxon>
        <taxon>Acidimicrobiales</taxon>
        <taxon>Ilumatobacteraceae</taxon>
        <taxon>Ilumatobacter</taxon>
    </lineage>
</organism>
<dbReference type="AlphaFoldDB" id="A0A4R7I1E9"/>
<keyword evidence="4" id="KW-1185">Reference proteome</keyword>
<dbReference type="Proteomes" id="UP000294558">
    <property type="component" value="Unassembled WGS sequence"/>
</dbReference>
<evidence type="ECO:0000313" key="4">
    <source>
        <dbReference type="Proteomes" id="UP000294558"/>
    </source>
</evidence>
<keyword evidence="2" id="KW-0963">Cytoplasm</keyword>
<dbReference type="EMBL" id="SOAU01000001">
    <property type="protein sequence ID" value="TDT17387.1"/>
    <property type="molecule type" value="Genomic_DNA"/>
</dbReference>
<comment type="similarity">
    <text evidence="2">Belongs to the UreD family.</text>
</comment>
<evidence type="ECO:0000256" key="1">
    <source>
        <dbReference type="ARBA" id="ARBA00023186"/>
    </source>
</evidence>
<comment type="subunit">
    <text evidence="2">UreD, UreF and UreG form a complex that acts as a GTP-hydrolysis-dependent molecular chaperone, activating the urease apoprotein by helping to assemble the nickel containing metallocenter of UreC. The UreE protein probably delivers the nickel.</text>
</comment>
<dbReference type="GO" id="GO:0016151">
    <property type="term" value="F:nickel cation binding"/>
    <property type="evidence" value="ECO:0007669"/>
    <property type="project" value="UniProtKB-UniRule"/>
</dbReference>
<accession>A0A4R7I1E9</accession>
<protein>
    <recommendedName>
        <fullName evidence="2">Urease accessory protein UreD</fullName>
    </recommendedName>
</protein>
<comment type="caution">
    <text evidence="3">The sequence shown here is derived from an EMBL/GenBank/DDBJ whole genome shotgun (WGS) entry which is preliminary data.</text>
</comment>
<gene>
    <name evidence="2" type="primary">ureD</name>
    <name evidence="3" type="ORF">BDK89_2995</name>
</gene>
<evidence type="ECO:0000256" key="2">
    <source>
        <dbReference type="HAMAP-Rule" id="MF_01384"/>
    </source>
</evidence>